<evidence type="ECO:0000256" key="5">
    <source>
        <dbReference type="ARBA" id="ARBA00022989"/>
    </source>
</evidence>
<feature type="transmembrane region" description="Helical" evidence="7">
    <location>
        <begin position="139"/>
        <end position="160"/>
    </location>
</feature>
<feature type="transmembrane region" description="Helical" evidence="7">
    <location>
        <begin position="231"/>
        <end position="252"/>
    </location>
</feature>
<evidence type="ECO:0000256" key="7">
    <source>
        <dbReference type="SAM" id="Phobius"/>
    </source>
</evidence>
<dbReference type="GO" id="GO:0004252">
    <property type="term" value="F:serine-type endopeptidase activity"/>
    <property type="evidence" value="ECO:0007669"/>
    <property type="project" value="InterPro"/>
</dbReference>
<feature type="domain" description="Peptidase S54 rhomboid" evidence="8">
    <location>
        <begin position="134"/>
        <end position="274"/>
    </location>
</feature>
<evidence type="ECO:0000256" key="1">
    <source>
        <dbReference type="ARBA" id="ARBA00004141"/>
    </source>
</evidence>
<keyword evidence="11" id="KW-1185">Reference proteome</keyword>
<dbReference type="GO" id="GO:0016020">
    <property type="term" value="C:membrane"/>
    <property type="evidence" value="ECO:0007669"/>
    <property type="project" value="UniProtKB-SubCell"/>
</dbReference>
<comment type="similarity">
    <text evidence="2">Belongs to the peptidase S54 family.</text>
</comment>
<keyword evidence="5 7" id="KW-1133">Transmembrane helix</keyword>
<comment type="caution">
    <text evidence="10">The sequence shown here is derived from an EMBL/GenBank/DDBJ whole genome shotgun (WGS) entry which is preliminary data.</text>
</comment>
<keyword evidence="4" id="KW-0378">Hydrolase</keyword>
<evidence type="ECO:0000256" key="4">
    <source>
        <dbReference type="ARBA" id="ARBA00022801"/>
    </source>
</evidence>
<feature type="transmembrane region" description="Helical" evidence="7">
    <location>
        <begin position="172"/>
        <end position="192"/>
    </location>
</feature>
<keyword evidence="6 7" id="KW-0472">Membrane</keyword>
<comment type="subcellular location">
    <subcellularLocation>
        <location evidence="1">Membrane</location>
        <topology evidence="1">Multi-pass membrane protein</topology>
    </subcellularLocation>
</comment>
<organism evidence="10 11">
    <name type="scientific">Halioglobus japonicus</name>
    <dbReference type="NCBI Taxonomy" id="930805"/>
    <lineage>
        <taxon>Bacteria</taxon>
        <taxon>Pseudomonadati</taxon>
        <taxon>Pseudomonadota</taxon>
        <taxon>Gammaproteobacteria</taxon>
        <taxon>Cellvibrionales</taxon>
        <taxon>Halieaceae</taxon>
        <taxon>Halioglobus</taxon>
    </lineage>
</organism>
<dbReference type="SUPFAM" id="SSF144091">
    <property type="entry name" value="Rhomboid-like"/>
    <property type="match status" value="1"/>
</dbReference>
<feature type="domain" description="Rhomboid protease N-terminal" evidence="9">
    <location>
        <begin position="4"/>
        <end position="59"/>
    </location>
</feature>
<dbReference type="RefSeq" id="WP_084199213.1">
    <property type="nucleotide sequence ID" value="NZ_BMYL01000002.1"/>
</dbReference>
<evidence type="ECO:0000313" key="11">
    <source>
        <dbReference type="Proteomes" id="UP000235162"/>
    </source>
</evidence>
<dbReference type="Proteomes" id="UP000235162">
    <property type="component" value="Unassembled WGS sequence"/>
</dbReference>
<proteinExistence type="inferred from homology"/>
<feature type="transmembrane region" description="Helical" evidence="7">
    <location>
        <begin position="258"/>
        <end position="277"/>
    </location>
</feature>
<evidence type="ECO:0000256" key="3">
    <source>
        <dbReference type="ARBA" id="ARBA00022692"/>
    </source>
</evidence>
<gene>
    <name evidence="10" type="ORF">C0029_09215</name>
</gene>
<dbReference type="Pfam" id="PF16733">
    <property type="entry name" value="NRho"/>
    <property type="match status" value="1"/>
</dbReference>
<dbReference type="AlphaFoldDB" id="A0AAP8SNX8"/>
<evidence type="ECO:0000259" key="8">
    <source>
        <dbReference type="Pfam" id="PF01694"/>
    </source>
</evidence>
<dbReference type="InterPro" id="IPR031976">
    <property type="entry name" value="NRho"/>
</dbReference>
<keyword evidence="10" id="KW-0645">Protease</keyword>
<dbReference type="InterPro" id="IPR022764">
    <property type="entry name" value="Peptidase_S54_rhomboid_dom"/>
</dbReference>
<dbReference type="Gene3D" id="1.20.1540.10">
    <property type="entry name" value="Rhomboid-like"/>
    <property type="match status" value="1"/>
</dbReference>
<evidence type="ECO:0000256" key="2">
    <source>
        <dbReference type="ARBA" id="ARBA00009045"/>
    </source>
</evidence>
<dbReference type="PANTHER" id="PTHR43731">
    <property type="entry name" value="RHOMBOID PROTEASE"/>
    <property type="match status" value="1"/>
</dbReference>
<feature type="transmembrane region" description="Helical" evidence="7">
    <location>
        <begin position="88"/>
        <end position="107"/>
    </location>
</feature>
<dbReference type="EMBL" id="PKUR01000002">
    <property type="protein sequence ID" value="PLW86568.1"/>
    <property type="molecule type" value="Genomic_DNA"/>
</dbReference>
<accession>A0AAP8SNX8</accession>
<dbReference type="Gene3D" id="3.30.70.2080">
    <property type="match status" value="1"/>
</dbReference>
<protein>
    <submittedName>
        <fullName evidence="10">Rhomboid family intramembrane serine protease</fullName>
    </submittedName>
</protein>
<feature type="transmembrane region" description="Helical" evidence="7">
    <location>
        <begin position="198"/>
        <end position="219"/>
    </location>
</feature>
<dbReference type="InterPro" id="IPR050925">
    <property type="entry name" value="Rhomboid_protease_S54"/>
</dbReference>
<reference evidence="10 11" key="1">
    <citation type="submission" date="2018-01" db="EMBL/GenBank/DDBJ databases">
        <title>The draft genome sequence of Halioglobus japonicus S1-36.</title>
        <authorList>
            <person name="Du Z.-J."/>
            <person name="Shi M.-J."/>
        </authorList>
    </citation>
    <scope>NUCLEOTIDE SEQUENCE [LARGE SCALE GENOMIC DNA]</scope>
    <source>
        <strain evidence="10 11">S1-36</strain>
    </source>
</reference>
<name>A0AAP8SNX8_9GAMM</name>
<evidence type="ECO:0000259" key="9">
    <source>
        <dbReference type="Pfam" id="PF16733"/>
    </source>
</evidence>
<sequence length="281" mass="30663">MSAPIVVLDVPVEENLLPLTALLRTRGLPHRIFEEEGRQVLVVYAEEHVAPVRELYRAWRADEVTISVASGGRANATTPSLNWRQWPVTAAFCVVAIGMFLVIEVFGQQQLIPWLTFQPVDIVGRQLVFYEMGQQYWRLVSPIFLHFGWLHIIFNCLWLWEFGRRTEGVLGELNQFGLIVVIAVVSNGVQFASGGPSIFGGLSGVVYGLLGFAWVAPLLQPAWAIQPPPALMVFMVGWLVAGYLGVLEGLGMGAIANAAHLGGLLAGAALGGLFGAMSRRT</sequence>
<evidence type="ECO:0000256" key="6">
    <source>
        <dbReference type="ARBA" id="ARBA00023136"/>
    </source>
</evidence>
<dbReference type="GO" id="GO:0006508">
    <property type="term" value="P:proteolysis"/>
    <property type="evidence" value="ECO:0007669"/>
    <property type="project" value="UniProtKB-KW"/>
</dbReference>
<dbReference type="InterPro" id="IPR038244">
    <property type="entry name" value="NRho_sf"/>
</dbReference>
<dbReference type="PANTHER" id="PTHR43731:SF14">
    <property type="entry name" value="PRESENILIN-ASSOCIATED RHOMBOID-LIKE PROTEIN, MITOCHONDRIAL"/>
    <property type="match status" value="1"/>
</dbReference>
<evidence type="ECO:0000313" key="10">
    <source>
        <dbReference type="EMBL" id="PLW86568.1"/>
    </source>
</evidence>
<dbReference type="InterPro" id="IPR035952">
    <property type="entry name" value="Rhomboid-like_sf"/>
</dbReference>
<keyword evidence="3 7" id="KW-0812">Transmembrane</keyword>
<dbReference type="Pfam" id="PF01694">
    <property type="entry name" value="Rhomboid"/>
    <property type="match status" value="1"/>
</dbReference>